<organism evidence="2">
    <name type="scientific">metagenome</name>
    <dbReference type="NCBI Taxonomy" id="256318"/>
    <lineage>
        <taxon>unclassified sequences</taxon>
        <taxon>metagenomes</taxon>
    </lineage>
</organism>
<evidence type="ECO:0000313" key="2">
    <source>
        <dbReference type="EMBL" id="CUR58171.1"/>
    </source>
</evidence>
<dbReference type="GO" id="GO:0003677">
    <property type="term" value="F:DNA binding"/>
    <property type="evidence" value="ECO:0007669"/>
    <property type="project" value="InterPro"/>
</dbReference>
<dbReference type="AlphaFoldDB" id="A0A2P2C867"/>
<protein>
    <submittedName>
        <fullName evidence="2">Phage transcriptional regulator, AlpA</fullName>
    </submittedName>
</protein>
<dbReference type="Pfam" id="PF12728">
    <property type="entry name" value="HTH_17"/>
    <property type="match status" value="1"/>
</dbReference>
<name>A0A2P2C867_9ZZZZ</name>
<dbReference type="NCBIfam" id="TIGR01764">
    <property type="entry name" value="excise"/>
    <property type="match status" value="1"/>
</dbReference>
<dbReference type="SUPFAM" id="SSF46955">
    <property type="entry name" value="Putative DNA-binding domain"/>
    <property type="match status" value="1"/>
</dbReference>
<dbReference type="InterPro" id="IPR009061">
    <property type="entry name" value="DNA-bd_dom_put_sf"/>
</dbReference>
<dbReference type="InterPro" id="IPR036388">
    <property type="entry name" value="WH-like_DNA-bd_sf"/>
</dbReference>
<feature type="domain" description="Helix-turn-helix" evidence="1">
    <location>
        <begin position="22"/>
        <end position="72"/>
    </location>
</feature>
<dbReference type="Gene3D" id="1.10.10.10">
    <property type="entry name" value="Winged helix-like DNA-binding domain superfamily/Winged helix DNA-binding domain"/>
    <property type="match status" value="1"/>
</dbReference>
<evidence type="ECO:0000259" key="1">
    <source>
        <dbReference type="Pfam" id="PF12728"/>
    </source>
</evidence>
<proteinExistence type="predicted"/>
<dbReference type="InterPro" id="IPR041657">
    <property type="entry name" value="HTH_17"/>
</dbReference>
<reference evidence="2" key="1">
    <citation type="submission" date="2015-08" db="EMBL/GenBank/DDBJ databases">
        <authorList>
            <person name="Babu N.S."/>
            <person name="Beckwith C.J."/>
            <person name="Beseler K.G."/>
            <person name="Brison A."/>
            <person name="Carone J.V."/>
            <person name="Caskin T.P."/>
            <person name="Diamond M."/>
            <person name="Durham M.E."/>
            <person name="Foxe J.M."/>
            <person name="Go M."/>
            <person name="Henderson B.A."/>
            <person name="Jones I.B."/>
            <person name="McGettigan J.A."/>
            <person name="Micheletti S.J."/>
            <person name="Nasrallah M.E."/>
            <person name="Ortiz D."/>
            <person name="Piller C.R."/>
            <person name="Privatt S.R."/>
            <person name="Schneider S.L."/>
            <person name="Sharp S."/>
            <person name="Smith T.C."/>
            <person name="Stanton J.D."/>
            <person name="Ullery H.E."/>
            <person name="Wilson R.J."/>
            <person name="Serrano M.G."/>
            <person name="Buck G."/>
            <person name="Lee V."/>
            <person name="Wang Y."/>
            <person name="Carvalho R."/>
            <person name="Voegtly L."/>
            <person name="Shi R."/>
            <person name="Duckworth R."/>
            <person name="Johnson A."/>
            <person name="Loviza R."/>
            <person name="Walstead R."/>
            <person name="Shah Z."/>
            <person name="Kiflezghi M."/>
            <person name="Wade K."/>
            <person name="Ball S.L."/>
            <person name="Bradley K.W."/>
            <person name="Asai D.J."/>
            <person name="Bowman C.A."/>
            <person name="Russell D.A."/>
            <person name="Pope W.H."/>
            <person name="Jacobs-Sera D."/>
            <person name="Hendrix R.W."/>
            <person name="Hatfull G.F."/>
        </authorList>
    </citation>
    <scope>NUCLEOTIDE SEQUENCE</scope>
</reference>
<accession>A0A2P2C867</accession>
<sequence>MIGVHLMCMKTHTNPLSGLDPLLSIDELAEYLGVSIKTIYEWRQTGRGPVGIRMGRHLKFAVSDVRAWLDEKRESQPGRPAETG</sequence>
<dbReference type="EMBL" id="CZKA01000043">
    <property type="protein sequence ID" value="CUR58171.1"/>
    <property type="molecule type" value="Genomic_DNA"/>
</dbReference>
<dbReference type="InterPro" id="IPR010093">
    <property type="entry name" value="SinI_DNA-bd"/>
</dbReference>
<gene>
    <name evidence="2" type="ORF">NOCA2480139</name>
</gene>